<gene>
    <name evidence="2" type="ORF">HOP52_00180</name>
</gene>
<organism evidence="2 3">
    <name type="scientific">Billgrantia campisalis</name>
    <dbReference type="NCBI Taxonomy" id="74661"/>
    <lineage>
        <taxon>Bacteria</taxon>
        <taxon>Pseudomonadati</taxon>
        <taxon>Pseudomonadota</taxon>
        <taxon>Gammaproteobacteria</taxon>
        <taxon>Oceanospirillales</taxon>
        <taxon>Halomonadaceae</taxon>
        <taxon>Billgrantia</taxon>
    </lineage>
</organism>
<accession>A0ABS9P394</accession>
<dbReference type="Proteomes" id="UP000814385">
    <property type="component" value="Unassembled WGS sequence"/>
</dbReference>
<name>A0ABS9P394_9GAMM</name>
<feature type="compositionally biased region" description="Low complexity" evidence="1">
    <location>
        <begin position="13"/>
        <end position="22"/>
    </location>
</feature>
<sequence length="195" mass="20852">MGMDQAAGLRQWASASGQASSAEQCPQHVAEALLALASRDAPGGSPARQPAPTASAGRPRHAARSPDSAATLMVVGLPGSAERHTRRVSELLQVWADEGRRWVGDPRAWRVVALAADSPHLPVLAGQQSRWALWVDSDAEAFRRAYRVLKQVAEQGGPQRLLAVHPPDVGPEGLLENLRCAADRYLGIDLLVLAR</sequence>
<comment type="caution">
    <text evidence="2">The sequence shown here is derived from an EMBL/GenBank/DDBJ whole genome shotgun (WGS) entry which is preliminary data.</text>
</comment>
<feature type="region of interest" description="Disordered" evidence="1">
    <location>
        <begin position="1"/>
        <end position="67"/>
    </location>
</feature>
<keyword evidence="3" id="KW-1185">Reference proteome</keyword>
<dbReference type="EMBL" id="JABFUC010000001">
    <property type="protein sequence ID" value="MCG6656199.1"/>
    <property type="molecule type" value="Genomic_DNA"/>
</dbReference>
<evidence type="ECO:0000313" key="3">
    <source>
        <dbReference type="Proteomes" id="UP000814385"/>
    </source>
</evidence>
<protein>
    <submittedName>
        <fullName evidence="2">Uncharacterized protein</fullName>
    </submittedName>
</protein>
<reference evidence="2 3" key="1">
    <citation type="submission" date="2020-05" db="EMBL/GenBank/DDBJ databases">
        <title>Comparative genomic analysis of denitrifying bacteria from Halomonas genus.</title>
        <authorList>
            <person name="Wang L."/>
            <person name="Shao Z."/>
        </authorList>
    </citation>
    <scope>NUCLEOTIDE SEQUENCE [LARGE SCALE GENOMIC DNA]</scope>
    <source>
        <strain evidence="2 3">A4</strain>
    </source>
</reference>
<evidence type="ECO:0000256" key="1">
    <source>
        <dbReference type="SAM" id="MobiDB-lite"/>
    </source>
</evidence>
<evidence type="ECO:0000313" key="2">
    <source>
        <dbReference type="EMBL" id="MCG6656199.1"/>
    </source>
</evidence>
<proteinExistence type="predicted"/>